<gene>
    <name evidence="3" type="ORF">OF376_03030</name>
</gene>
<reference evidence="3 4" key="1">
    <citation type="journal article" date="2020" name="Int. J. Syst. Evol. Microbiol.">
        <title>Ureaplasma miroungigenitalium sp. nov. isolated from northern elephant seals (Mirounga angustirostris) and Ureaplasma zalophigenitalium sp. nov. isolated from California sea lions (Zalophus californianus).</title>
        <authorList>
            <person name="Volokhov D.V."/>
            <person name="Gulland F.M."/>
            <person name="Gao Y."/>
            <person name="Chizhikov V.E."/>
        </authorList>
    </citation>
    <scope>NUCLEOTIDE SEQUENCE [LARGE SCALE GENOMIC DNA]</scope>
    <source>
        <strain evidence="3 4">ES3182-GEN</strain>
    </source>
</reference>
<evidence type="ECO:0000313" key="4">
    <source>
        <dbReference type="Proteomes" id="UP001208245"/>
    </source>
</evidence>
<dbReference type="SUPFAM" id="SSF50494">
    <property type="entry name" value="Trypsin-like serine proteases"/>
    <property type="match status" value="1"/>
</dbReference>
<evidence type="ECO:0000259" key="2">
    <source>
        <dbReference type="Pfam" id="PF01732"/>
    </source>
</evidence>
<evidence type="ECO:0000313" key="3">
    <source>
        <dbReference type="EMBL" id="MCV3728736.1"/>
    </source>
</evidence>
<comment type="caution">
    <text evidence="3">The sequence shown here is derived from an EMBL/GenBank/DDBJ whole genome shotgun (WGS) entry which is preliminary data.</text>
</comment>
<dbReference type="EMBL" id="JAOXHL010000004">
    <property type="protein sequence ID" value="MCV3728736.1"/>
    <property type="molecule type" value="Genomic_DNA"/>
</dbReference>
<feature type="transmembrane region" description="Helical" evidence="1">
    <location>
        <begin position="12"/>
        <end position="33"/>
    </location>
</feature>
<keyword evidence="1" id="KW-0812">Transmembrane</keyword>
<dbReference type="InterPro" id="IPR022382">
    <property type="entry name" value="Mycoplasma_peptidase_DUF31"/>
</dbReference>
<sequence length="703" mass="80707">MKKQIRKRIWQWGMLTLGLGMGAIATTSCGLIRRFSDIHIQRKAYAIKLLPLNEYEKLPSEMTDEMILKSFVFVSKNKQKEFILETANLSVIEKKSDDKHGSLDVMLHERTSGEFFWVRISDTFINEKIYTEIADVRDITPQTYTLDKLLNLEGTPFEIINSNPYYAEYLQKANRYYNQSERDDEVVQFYANKTGFLGFNTDEETRIDILKTTTFRQSLKYQVSFLNYIERNKLLEADVMETDWDVDINVVNQLIKKNPYGYLPSGFLQFFNWLSPMEYNHLLKSKKIFANAVYVEGISFRSSDRHGELEFYILLSNGKYIYKKINHHNSLLKTNEDYYRYIFDRTISLNMLQTNAENNLNIISGTGFILDRIPTNEPDTYTFLVATNNHVLNMRSYDDEKDSTKWFNKDSYDKFLEDNKAEISNEAYEDKDRYKYLLWGKAPKKSAISNSFSSINGVGFSELSKVLDYTEDNYKNTFFFAPQLTGHDFVLGSNKKETKNIDKIDNGTIDFVVIKMTVNKKDVDKQLPELSKIIGTPNEQAWYVNYQINYPYHPQVTTFSAGYVGASDDSTGLSLWKGSKGVGNLVISSQHVLQNTNILTNGKHPTGSDDYRYNIGSQIYSSDELGTLTAGSSGSMIIDANFNLVGIHYAGLEEGTGNNQKNSIIGNMLFSYSPDLDGDVDAIGALRTYLKANNIYTIKLNRK</sequence>
<keyword evidence="1" id="KW-0472">Membrane</keyword>
<dbReference type="Proteomes" id="UP001208245">
    <property type="component" value="Unassembled WGS sequence"/>
</dbReference>
<name>A0ABT3BNR3_9BACT</name>
<evidence type="ECO:0000256" key="1">
    <source>
        <dbReference type="SAM" id="Phobius"/>
    </source>
</evidence>
<organism evidence="3 4">
    <name type="scientific">Ureaplasma miroungigenitalium</name>
    <dbReference type="NCBI Taxonomy" id="1042321"/>
    <lineage>
        <taxon>Bacteria</taxon>
        <taxon>Bacillati</taxon>
        <taxon>Mycoplasmatota</taxon>
        <taxon>Mycoplasmoidales</taxon>
        <taxon>Mycoplasmoidaceae</taxon>
        <taxon>Ureaplasma</taxon>
    </lineage>
</organism>
<accession>A0ABT3BNR3</accession>
<dbReference type="Pfam" id="PF01732">
    <property type="entry name" value="Mycop_pep_DUF31"/>
    <property type="match status" value="1"/>
</dbReference>
<feature type="domain" description="DUF31" evidence="2">
    <location>
        <begin position="336"/>
        <end position="650"/>
    </location>
</feature>
<protein>
    <submittedName>
        <fullName evidence="3">DUF31 family protein</fullName>
    </submittedName>
</protein>
<dbReference type="PROSITE" id="PS51257">
    <property type="entry name" value="PROKAR_LIPOPROTEIN"/>
    <property type="match status" value="1"/>
</dbReference>
<keyword evidence="4" id="KW-1185">Reference proteome</keyword>
<proteinExistence type="predicted"/>
<keyword evidence="1" id="KW-1133">Transmembrane helix</keyword>
<dbReference type="RefSeq" id="WP_263822047.1">
    <property type="nucleotide sequence ID" value="NZ_JAOXHL010000004.1"/>
</dbReference>
<dbReference type="InterPro" id="IPR009003">
    <property type="entry name" value="Peptidase_S1_PA"/>
</dbReference>